<feature type="chain" id="PRO_5040384457" description="FAD-binding PCMH-type domain-containing protein" evidence="6">
    <location>
        <begin position="27"/>
        <end position="385"/>
    </location>
</feature>
<dbReference type="InterPro" id="IPR036318">
    <property type="entry name" value="FAD-bd_PCMH-like_sf"/>
</dbReference>
<dbReference type="InterPro" id="IPR016167">
    <property type="entry name" value="FAD-bd_PCMH_sub1"/>
</dbReference>
<dbReference type="InterPro" id="IPR016166">
    <property type="entry name" value="FAD-bd_PCMH"/>
</dbReference>
<reference evidence="8" key="1">
    <citation type="submission" date="2022-07" db="EMBL/GenBank/DDBJ databases">
        <authorList>
            <person name="Trinca V."/>
            <person name="Uliana J.V.C."/>
            <person name="Torres T.T."/>
            <person name="Ward R.J."/>
            <person name="Monesi N."/>
        </authorList>
    </citation>
    <scope>NUCLEOTIDE SEQUENCE</scope>
    <source>
        <strain evidence="8">HSMRA1968</strain>
        <tissue evidence="8">Whole embryos</tissue>
    </source>
</reference>
<dbReference type="Pfam" id="PF09129">
    <property type="entry name" value="Chol_subst-bind"/>
    <property type="match status" value="1"/>
</dbReference>
<evidence type="ECO:0000313" key="8">
    <source>
        <dbReference type="EMBL" id="KAJ6641838.1"/>
    </source>
</evidence>
<gene>
    <name evidence="8" type="ORF">Bhyg_06783</name>
</gene>
<proteinExistence type="predicted"/>
<dbReference type="GO" id="GO:0071949">
    <property type="term" value="F:FAD binding"/>
    <property type="evidence" value="ECO:0007669"/>
    <property type="project" value="InterPro"/>
</dbReference>
<dbReference type="InterPro" id="IPR015213">
    <property type="entry name" value="Cholesterol_OX_subst-bd"/>
</dbReference>
<dbReference type="SUPFAM" id="SSF55103">
    <property type="entry name" value="FAD-linked oxidases, C-terminal domain"/>
    <property type="match status" value="1"/>
</dbReference>
<keyword evidence="6" id="KW-0732">Signal</keyword>
<accession>A0A9Q0N1C3</accession>
<dbReference type="InterPro" id="IPR016164">
    <property type="entry name" value="FAD-linked_Oxase-like_C"/>
</dbReference>
<keyword evidence="9" id="KW-1185">Reference proteome</keyword>
<evidence type="ECO:0000256" key="6">
    <source>
        <dbReference type="SAM" id="SignalP"/>
    </source>
</evidence>
<evidence type="ECO:0000256" key="3">
    <source>
        <dbReference type="ARBA" id="ARBA00022630"/>
    </source>
</evidence>
<dbReference type="SUPFAM" id="SSF56176">
    <property type="entry name" value="FAD-binding/transporter-associated domain-like"/>
    <property type="match status" value="1"/>
</dbReference>
<dbReference type="PROSITE" id="PS51387">
    <property type="entry name" value="FAD_PCMH"/>
    <property type="match status" value="1"/>
</dbReference>
<dbReference type="AlphaFoldDB" id="A0A9Q0N1C3"/>
<dbReference type="PANTHER" id="PTHR43762:SF1">
    <property type="entry name" value="D-ARABINONO-1,4-LACTONE OXIDASE"/>
    <property type="match status" value="1"/>
</dbReference>
<dbReference type="InterPro" id="IPR016169">
    <property type="entry name" value="FAD-bd_PCMH_sub2"/>
</dbReference>
<organism evidence="8 9">
    <name type="scientific">Pseudolycoriella hygida</name>
    <dbReference type="NCBI Taxonomy" id="35572"/>
    <lineage>
        <taxon>Eukaryota</taxon>
        <taxon>Metazoa</taxon>
        <taxon>Ecdysozoa</taxon>
        <taxon>Arthropoda</taxon>
        <taxon>Hexapoda</taxon>
        <taxon>Insecta</taxon>
        <taxon>Pterygota</taxon>
        <taxon>Neoptera</taxon>
        <taxon>Endopterygota</taxon>
        <taxon>Diptera</taxon>
        <taxon>Nematocera</taxon>
        <taxon>Sciaroidea</taxon>
        <taxon>Sciaridae</taxon>
        <taxon>Pseudolycoriella</taxon>
    </lineage>
</organism>
<dbReference type="InterPro" id="IPR010031">
    <property type="entry name" value="FAD_lactone_oxidase-like"/>
</dbReference>
<evidence type="ECO:0000256" key="5">
    <source>
        <dbReference type="ARBA" id="ARBA00023140"/>
    </source>
</evidence>
<dbReference type="PANTHER" id="PTHR43762">
    <property type="entry name" value="L-GULONOLACTONE OXIDASE"/>
    <property type="match status" value="1"/>
</dbReference>
<keyword evidence="4" id="KW-0274">FAD</keyword>
<feature type="domain" description="FAD-binding PCMH-type" evidence="7">
    <location>
        <begin position="59"/>
        <end position="255"/>
    </location>
</feature>
<feature type="non-terminal residue" evidence="8">
    <location>
        <position position="385"/>
    </location>
</feature>
<feature type="signal peptide" evidence="6">
    <location>
        <begin position="1"/>
        <end position="26"/>
    </location>
</feature>
<evidence type="ECO:0000259" key="7">
    <source>
        <dbReference type="PROSITE" id="PS51387"/>
    </source>
</evidence>
<dbReference type="Pfam" id="PF01565">
    <property type="entry name" value="FAD_binding_4"/>
    <property type="match status" value="1"/>
</dbReference>
<protein>
    <recommendedName>
        <fullName evidence="7">FAD-binding PCMH-type domain-containing protein</fullName>
    </recommendedName>
</protein>
<dbReference type="Gene3D" id="3.30.465.10">
    <property type="match status" value="1"/>
</dbReference>
<evidence type="ECO:0000313" key="9">
    <source>
        <dbReference type="Proteomes" id="UP001151699"/>
    </source>
</evidence>
<dbReference type="InterPro" id="IPR016170">
    <property type="entry name" value="Cytok_DH_C_sf"/>
</dbReference>
<name>A0A9Q0N1C3_9DIPT</name>
<comment type="subunit">
    <text evidence="2">Homodimer.</text>
</comment>
<dbReference type="GO" id="GO:0016899">
    <property type="term" value="F:oxidoreductase activity, acting on the CH-OH group of donors, oxygen as acceptor"/>
    <property type="evidence" value="ECO:0007669"/>
    <property type="project" value="InterPro"/>
</dbReference>
<dbReference type="InterPro" id="IPR006094">
    <property type="entry name" value="Oxid_FAD_bind_N"/>
</dbReference>
<dbReference type="OrthoDB" id="8248937at2759"/>
<sequence length="385" mass="41678">SSKSFLTMLLVFYFSLWLQIIHISSAGNFLSKLKLNGTPVNFPPNIAIQRGSFINWANDLVVTNLWIATPENENEIVQLANWAQQNGYNLRASGYMHNWSILTVTGEGNESKNTVLVNLKECLDNIETPTPFGDSGAYQVTAQTGVSMLQLLTFLEDNGLGLYGVPAPGDLTLGGVLAIGGHGTGVPFEGETIPPGMGMGTISNLVISFEAVVWNETSNAYVLQKFQRSDVKAAAFLVSLGRTIITEVTLLVGQNYNLRCVSSTSITKKTISFAFTSTPWLKVWSIEDTKPPTSVKVSQPFNYIFSDNIPQPVAALLGLITAGAWHLTPSLGQAQLTAVTAGLVTTLTSDIWGPSKNLLLYIKPTTLRLTANGYAVMTQRANVQQ</sequence>
<evidence type="ECO:0000256" key="4">
    <source>
        <dbReference type="ARBA" id="ARBA00022827"/>
    </source>
</evidence>
<keyword evidence="5" id="KW-0576">Peroxisome</keyword>
<dbReference type="EMBL" id="WJQU01000002">
    <property type="protein sequence ID" value="KAJ6641838.1"/>
    <property type="molecule type" value="Genomic_DNA"/>
</dbReference>
<comment type="subcellular location">
    <subcellularLocation>
        <location evidence="1">Peroxisome</location>
    </subcellularLocation>
</comment>
<comment type="caution">
    <text evidence="8">The sequence shown here is derived from an EMBL/GenBank/DDBJ whole genome shotgun (WGS) entry which is preliminary data.</text>
</comment>
<dbReference type="Gene3D" id="3.30.43.10">
    <property type="entry name" value="Uridine Diphospho-n-acetylenolpyruvylglucosamine Reductase, domain 2"/>
    <property type="match status" value="1"/>
</dbReference>
<feature type="non-terminal residue" evidence="8">
    <location>
        <position position="1"/>
    </location>
</feature>
<evidence type="ECO:0000256" key="2">
    <source>
        <dbReference type="ARBA" id="ARBA00011738"/>
    </source>
</evidence>
<dbReference type="GO" id="GO:0005777">
    <property type="term" value="C:peroxisome"/>
    <property type="evidence" value="ECO:0007669"/>
    <property type="project" value="UniProtKB-SubCell"/>
</dbReference>
<dbReference type="Proteomes" id="UP001151699">
    <property type="component" value="Chromosome B"/>
</dbReference>
<keyword evidence="3" id="KW-0285">Flavoprotein</keyword>
<dbReference type="Gene3D" id="3.40.462.10">
    <property type="entry name" value="FAD-linked oxidases, C-terminal domain"/>
    <property type="match status" value="1"/>
</dbReference>
<evidence type="ECO:0000256" key="1">
    <source>
        <dbReference type="ARBA" id="ARBA00004275"/>
    </source>
</evidence>